<reference evidence="6 7" key="1">
    <citation type="submission" date="2019-06" db="EMBL/GenBank/DDBJ databases">
        <title>Genome sequence of Rhodobacteraceae bacterium D4M1.</title>
        <authorList>
            <person name="Cao J."/>
        </authorList>
    </citation>
    <scope>NUCLEOTIDE SEQUENCE [LARGE SCALE GENOMIC DNA]</scope>
    <source>
        <strain evidence="6 7">D4M1</strain>
    </source>
</reference>
<dbReference type="InterPro" id="IPR002104">
    <property type="entry name" value="Integrase_catalytic"/>
</dbReference>
<dbReference type="EMBL" id="CP040818">
    <property type="protein sequence ID" value="QDL92514.1"/>
    <property type="molecule type" value="Genomic_DNA"/>
</dbReference>
<evidence type="ECO:0000259" key="5">
    <source>
        <dbReference type="PROSITE" id="PS51898"/>
    </source>
</evidence>
<evidence type="ECO:0000313" key="6">
    <source>
        <dbReference type="EMBL" id="QDL92514.1"/>
    </source>
</evidence>
<evidence type="ECO:0000256" key="4">
    <source>
        <dbReference type="ARBA" id="ARBA00023172"/>
    </source>
</evidence>
<accession>A0A5B8FY36</accession>
<dbReference type="Gene3D" id="1.10.150.130">
    <property type="match status" value="1"/>
</dbReference>
<dbReference type="Gene3D" id="1.10.443.10">
    <property type="entry name" value="Intergrase catalytic core"/>
    <property type="match status" value="1"/>
</dbReference>
<organism evidence="6 7">
    <name type="scientific">Paroceanicella profunda</name>
    <dbReference type="NCBI Taxonomy" id="2579971"/>
    <lineage>
        <taxon>Bacteria</taxon>
        <taxon>Pseudomonadati</taxon>
        <taxon>Pseudomonadota</taxon>
        <taxon>Alphaproteobacteria</taxon>
        <taxon>Rhodobacterales</taxon>
        <taxon>Paracoccaceae</taxon>
        <taxon>Paroceanicella</taxon>
    </lineage>
</organism>
<keyword evidence="3" id="KW-0238">DNA-binding</keyword>
<keyword evidence="7" id="KW-1185">Reference proteome</keyword>
<name>A0A5B8FY36_9RHOB</name>
<keyword evidence="2" id="KW-0229">DNA integration</keyword>
<dbReference type="AlphaFoldDB" id="A0A5B8FY36"/>
<evidence type="ECO:0000313" key="7">
    <source>
        <dbReference type="Proteomes" id="UP000305888"/>
    </source>
</evidence>
<feature type="domain" description="Tyr recombinase" evidence="5">
    <location>
        <begin position="151"/>
        <end position="322"/>
    </location>
</feature>
<proteinExistence type="inferred from homology"/>
<dbReference type="GO" id="GO:0015074">
    <property type="term" value="P:DNA integration"/>
    <property type="evidence" value="ECO:0007669"/>
    <property type="project" value="UniProtKB-KW"/>
</dbReference>
<dbReference type="Pfam" id="PF00589">
    <property type="entry name" value="Phage_integrase"/>
    <property type="match status" value="1"/>
</dbReference>
<dbReference type="PROSITE" id="PS51898">
    <property type="entry name" value="TYR_RECOMBINASE"/>
    <property type="match status" value="1"/>
</dbReference>
<dbReference type="SUPFAM" id="SSF56349">
    <property type="entry name" value="DNA breaking-rejoining enzymes"/>
    <property type="match status" value="1"/>
</dbReference>
<dbReference type="KEGG" id="ppru:FDP22_12430"/>
<dbReference type="PANTHER" id="PTHR30349:SF64">
    <property type="entry name" value="PROPHAGE INTEGRASE INTD-RELATED"/>
    <property type="match status" value="1"/>
</dbReference>
<dbReference type="PANTHER" id="PTHR30349">
    <property type="entry name" value="PHAGE INTEGRASE-RELATED"/>
    <property type="match status" value="1"/>
</dbReference>
<dbReference type="GO" id="GO:0003677">
    <property type="term" value="F:DNA binding"/>
    <property type="evidence" value="ECO:0007669"/>
    <property type="project" value="UniProtKB-KW"/>
</dbReference>
<dbReference type="InterPro" id="IPR011010">
    <property type="entry name" value="DNA_brk_join_enz"/>
</dbReference>
<dbReference type="OrthoDB" id="9808346at2"/>
<dbReference type="InterPro" id="IPR050090">
    <property type="entry name" value="Tyrosine_recombinase_XerCD"/>
</dbReference>
<dbReference type="GO" id="GO:0006310">
    <property type="term" value="P:DNA recombination"/>
    <property type="evidence" value="ECO:0007669"/>
    <property type="project" value="UniProtKB-KW"/>
</dbReference>
<sequence>MPEWKLGRLNGRWVVSWWTNGRRSRFRLDADDRKAAEREALDLWRMAQAPTGGLTLADIWAAYREDLGERRAAQAMGHEGKAVLPHFGHLRPDQITVETCRKYATTRRAKGISDGSIWTELGRVRSACNWAVKRKLLDNSPHIARPSKPAPKDRWLSDAEISLLLAAKMAPHTRLAILVMLSTACRVTAALELTWDRVDLERGILDLRADATGPRKGRAVVPINAGLKAALSEARRAALTDHVIEWNGGPVRDIKTGFRAAVADAGLKDVTPHVLRHTAAVHLAAGGMPLNRISQFLGHSSTAVTERVYARFAPDHLREEAELLDFTRIRAVRT</sequence>
<dbReference type="InterPro" id="IPR010998">
    <property type="entry name" value="Integrase_recombinase_N"/>
</dbReference>
<evidence type="ECO:0000256" key="2">
    <source>
        <dbReference type="ARBA" id="ARBA00022908"/>
    </source>
</evidence>
<dbReference type="CDD" id="cd00796">
    <property type="entry name" value="INT_Rci_Hp1_C"/>
    <property type="match status" value="1"/>
</dbReference>
<protein>
    <submittedName>
        <fullName evidence="6">Site-specific integrase</fullName>
    </submittedName>
</protein>
<keyword evidence="4" id="KW-0233">DNA recombination</keyword>
<gene>
    <name evidence="6" type="ORF">FDP22_12430</name>
</gene>
<evidence type="ECO:0000256" key="1">
    <source>
        <dbReference type="ARBA" id="ARBA00008857"/>
    </source>
</evidence>
<comment type="similarity">
    <text evidence="1">Belongs to the 'phage' integrase family.</text>
</comment>
<dbReference type="Proteomes" id="UP000305888">
    <property type="component" value="Chromosome"/>
</dbReference>
<evidence type="ECO:0000256" key="3">
    <source>
        <dbReference type="ARBA" id="ARBA00023125"/>
    </source>
</evidence>
<dbReference type="InterPro" id="IPR013762">
    <property type="entry name" value="Integrase-like_cat_sf"/>
</dbReference>